<evidence type="ECO:0000313" key="1">
    <source>
        <dbReference type="EMBL" id="JAD49936.1"/>
    </source>
</evidence>
<organism evidence="1">
    <name type="scientific">Arundo donax</name>
    <name type="common">Giant reed</name>
    <name type="synonym">Donax arundinaceus</name>
    <dbReference type="NCBI Taxonomy" id="35708"/>
    <lineage>
        <taxon>Eukaryota</taxon>
        <taxon>Viridiplantae</taxon>
        <taxon>Streptophyta</taxon>
        <taxon>Embryophyta</taxon>
        <taxon>Tracheophyta</taxon>
        <taxon>Spermatophyta</taxon>
        <taxon>Magnoliopsida</taxon>
        <taxon>Liliopsida</taxon>
        <taxon>Poales</taxon>
        <taxon>Poaceae</taxon>
        <taxon>PACMAD clade</taxon>
        <taxon>Arundinoideae</taxon>
        <taxon>Arundineae</taxon>
        <taxon>Arundo</taxon>
    </lineage>
</organism>
<protein>
    <submittedName>
        <fullName evidence="1">Uncharacterized protein</fullName>
    </submittedName>
</protein>
<proteinExistence type="predicted"/>
<accession>A0A0A9AFK5</accession>
<dbReference type="EMBL" id="GBRH01247959">
    <property type="protein sequence ID" value="JAD49936.1"/>
    <property type="molecule type" value="Transcribed_RNA"/>
</dbReference>
<reference evidence="1" key="2">
    <citation type="journal article" date="2015" name="Data Brief">
        <title>Shoot transcriptome of the giant reed, Arundo donax.</title>
        <authorList>
            <person name="Barrero R.A."/>
            <person name="Guerrero F.D."/>
            <person name="Moolhuijzen P."/>
            <person name="Goolsby J.A."/>
            <person name="Tidwell J."/>
            <person name="Bellgard S.E."/>
            <person name="Bellgard M.I."/>
        </authorList>
    </citation>
    <scope>NUCLEOTIDE SEQUENCE</scope>
    <source>
        <tissue evidence="1">Shoot tissue taken approximately 20 cm above the soil surface</tissue>
    </source>
</reference>
<name>A0A0A9AFK5_ARUDO</name>
<reference evidence="1" key="1">
    <citation type="submission" date="2014-09" db="EMBL/GenBank/DDBJ databases">
        <authorList>
            <person name="Magalhaes I.L.F."/>
            <person name="Oliveira U."/>
            <person name="Santos F.R."/>
            <person name="Vidigal T.H.D.A."/>
            <person name="Brescovit A.D."/>
            <person name="Santos A.J."/>
        </authorList>
    </citation>
    <scope>NUCLEOTIDE SEQUENCE</scope>
    <source>
        <tissue evidence="1">Shoot tissue taken approximately 20 cm above the soil surface</tissue>
    </source>
</reference>
<sequence>MKIYDISKVAPIKCLVFDCTSQNEVVHFNNLSCPSIETSQLLPVQLHSPTLNSLSNKNTPPIIVI</sequence>
<dbReference type="AlphaFoldDB" id="A0A0A9AFK5"/>